<dbReference type="AlphaFoldDB" id="A0AA94L224"/>
<evidence type="ECO:0000256" key="1">
    <source>
        <dbReference type="SAM" id="MobiDB-lite"/>
    </source>
</evidence>
<gene>
    <name evidence="2" type="ORF">SAMN02910291_01278</name>
</gene>
<dbReference type="EMBL" id="FPIW01000017">
    <property type="protein sequence ID" value="SFW43016.1"/>
    <property type="molecule type" value="Genomic_DNA"/>
</dbReference>
<protein>
    <submittedName>
        <fullName evidence="2">Uncharacterized protein</fullName>
    </submittedName>
</protein>
<name>A0AA94L224_DESDE</name>
<evidence type="ECO:0000313" key="3">
    <source>
        <dbReference type="Proteomes" id="UP000182680"/>
    </source>
</evidence>
<dbReference type="Proteomes" id="UP000182680">
    <property type="component" value="Unassembled WGS sequence"/>
</dbReference>
<evidence type="ECO:0000313" key="2">
    <source>
        <dbReference type="EMBL" id="SFW43016.1"/>
    </source>
</evidence>
<feature type="compositionally biased region" description="Polar residues" evidence="1">
    <location>
        <begin position="1"/>
        <end position="10"/>
    </location>
</feature>
<accession>A0AA94L224</accession>
<reference evidence="3" key="1">
    <citation type="submission" date="2016-11" db="EMBL/GenBank/DDBJ databases">
        <authorList>
            <person name="Jaros S."/>
            <person name="Januszkiewicz K."/>
            <person name="Wedrychowicz H."/>
        </authorList>
    </citation>
    <scope>NUCLEOTIDE SEQUENCE [LARGE SCALE GENOMIC DNA]</scope>
    <source>
        <strain evidence="3">DSM 7057</strain>
    </source>
</reference>
<dbReference type="RefSeq" id="WP_072311727.1">
    <property type="nucleotide sequence ID" value="NZ_FPIW01000017.1"/>
</dbReference>
<feature type="region of interest" description="Disordered" evidence="1">
    <location>
        <begin position="1"/>
        <end position="59"/>
    </location>
</feature>
<organism evidence="2 3">
    <name type="scientific">Desulfovibrio desulfuricans</name>
    <dbReference type="NCBI Taxonomy" id="876"/>
    <lineage>
        <taxon>Bacteria</taxon>
        <taxon>Pseudomonadati</taxon>
        <taxon>Thermodesulfobacteriota</taxon>
        <taxon>Desulfovibrionia</taxon>
        <taxon>Desulfovibrionales</taxon>
        <taxon>Desulfovibrionaceae</taxon>
        <taxon>Desulfovibrio</taxon>
    </lineage>
</organism>
<sequence length="155" mass="17315">MNTPFQTQPDHGNAESKVVIMPAAQTTQEIPTADPVAGSGENYGSNTVSVGGKRKRRTKEDLQQLKDAIAKEYSLGIPLEFMAKRLKIRIELLYKLFIELQKEKTLPAPPEKYIIIETPDVFKSLLKKFNFDDTGLLKVETNSDGSNLVVSTFEN</sequence>
<comment type="caution">
    <text evidence="2">The sequence shown here is derived from an EMBL/GenBank/DDBJ whole genome shotgun (WGS) entry which is preliminary data.</text>
</comment>
<proteinExistence type="predicted"/>